<evidence type="ECO:0000313" key="3">
    <source>
        <dbReference type="Proteomes" id="UP000193689"/>
    </source>
</evidence>
<protein>
    <submittedName>
        <fullName evidence="2">Uncharacterized protein</fullName>
    </submittedName>
</protein>
<organism evidence="2 3">
    <name type="scientific">Pseudomassariella vexata</name>
    <dbReference type="NCBI Taxonomy" id="1141098"/>
    <lineage>
        <taxon>Eukaryota</taxon>
        <taxon>Fungi</taxon>
        <taxon>Dikarya</taxon>
        <taxon>Ascomycota</taxon>
        <taxon>Pezizomycotina</taxon>
        <taxon>Sordariomycetes</taxon>
        <taxon>Xylariomycetidae</taxon>
        <taxon>Amphisphaeriales</taxon>
        <taxon>Pseudomassariaceae</taxon>
        <taxon>Pseudomassariella</taxon>
    </lineage>
</organism>
<accession>A0A1Y2E5C5</accession>
<sequence length="164" mass="18497">MAWGIQRRDCTMEDDLIWERGSTSEKPHGSRRRPGSQTTAAGHGMKPKISKFHLLSSRRHSFHTLAQIHKQCFILATTSTVLVISYSHHFSDAICKNVFLNLMHQNELLVSSTNYAARSKMQTNANNPGSSRLLASPIRVQLLRNAVQCAQKAEKADRNQKPFL</sequence>
<dbReference type="InParanoid" id="A0A1Y2E5C5"/>
<keyword evidence="3" id="KW-1185">Reference proteome</keyword>
<reference evidence="2 3" key="1">
    <citation type="submission" date="2016-07" db="EMBL/GenBank/DDBJ databases">
        <title>Pervasive Adenine N6-methylation of Active Genes in Fungi.</title>
        <authorList>
            <consortium name="DOE Joint Genome Institute"/>
            <person name="Mondo S.J."/>
            <person name="Dannebaum R.O."/>
            <person name="Kuo R.C."/>
            <person name="Labutti K."/>
            <person name="Haridas S."/>
            <person name="Kuo A."/>
            <person name="Salamov A."/>
            <person name="Ahrendt S.R."/>
            <person name="Lipzen A."/>
            <person name="Sullivan W."/>
            <person name="Andreopoulos W.B."/>
            <person name="Clum A."/>
            <person name="Lindquist E."/>
            <person name="Daum C."/>
            <person name="Ramamoorthy G.K."/>
            <person name="Gryganskyi A."/>
            <person name="Culley D."/>
            <person name="Magnuson J.K."/>
            <person name="James T.Y."/>
            <person name="O'Malley M.A."/>
            <person name="Stajich J.E."/>
            <person name="Spatafora J.W."/>
            <person name="Visel A."/>
            <person name="Grigoriev I.V."/>
        </authorList>
    </citation>
    <scope>NUCLEOTIDE SEQUENCE [LARGE SCALE GENOMIC DNA]</scope>
    <source>
        <strain evidence="2 3">CBS 129021</strain>
    </source>
</reference>
<gene>
    <name evidence="2" type="ORF">BCR38DRAFT_181562</name>
</gene>
<dbReference type="GeneID" id="63770152"/>
<feature type="region of interest" description="Disordered" evidence="1">
    <location>
        <begin position="21"/>
        <end position="44"/>
    </location>
</feature>
<name>A0A1Y2E5C5_9PEZI</name>
<evidence type="ECO:0000256" key="1">
    <source>
        <dbReference type="SAM" id="MobiDB-lite"/>
    </source>
</evidence>
<dbReference type="RefSeq" id="XP_040717450.1">
    <property type="nucleotide sequence ID" value="XM_040853940.1"/>
</dbReference>
<dbReference type="EMBL" id="MCFJ01000005">
    <property type="protein sequence ID" value="ORY66486.1"/>
    <property type="molecule type" value="Genomic_DNA"/>
</dbReference>
<comment type="caution">
    <text evidence="2">The sequence shown here is derived from an EMBL/GenBank/DDBJ whole genome shotgun (WGS) entry which is preliminary data.</text>
</comment>
<dbReference type="AlphaFoldDB" id="A0A1Y2E5C5"/>
<proteinExistence type="predicted"/>
<dbReference type="Proteomes" id="UP000193689">
    <property type="component" value="Unassembled WGS sequence"/>
</dbReference>
<evidence type="ECO:0000313" key="2">
    <source>
        <dbReference type="EMBL" id="ORY66486.1"/>
    </source>
</evidence>